<accession>A0ABV9LGZ9</accession>
<protein>
    <recommendedName>
        <fullName evidence="3">Lipoprotein</fullName>
    </recommendedName>
</protein>
<dbReference type="PROSITE" id="PS51257">
    <property type="entry name" value="PROKAR_LIPOPROTEIN"/>
    <property type="match status" value="1"/>
</dbReference>
<organism evidence="1 2">
    <name type="scientific">Geodermatophilus arenarius</name>
    <dbReference type="NCBI Taxonomy" id="1137990"/>
    <lineage>
        <taxon>Bacteria</taxon>
        <taxon>Bacillati</taxon>
        <taxon>Actinomycetota</taxon>
        <taxon>Actinomycetes</taxon>
        <taxon>Geodermatophilales</taxon>
        <taxon>Geodermatophilaceae</taxon>
        <taxon>Geodermatophilus</taxon>
    </lineage>
</organism>
<keyword evidence="2" id="KW-1185">Reference proteome</keyword>
<sequence>MSDAAIRRLSAAGVGACLLLAGCAGDPGASPAPAAPATRVPDWRNTTYTVTCDGVVPDGFAATLRDGSARVPAAAGPYDWFDVSLGAAVSGDVDGDGRPDTVVLLRCSPQPSNGIVEEVHVLDAGGRRLAVLPSPRTLPRADVLPPVYDPDGLSVEDGRVVAVMRVYEPGDTHAGGPSGRMTVRWEWDGGELERLP</sequence>
<dbReference type="Proteomes" id="UP001596025">
    <property type="component" value="Unassembled WGS sequence"/>
</dbReference>
<dbReference type="EMBL" id="JBHSGR010000007">
    <property type="protein sequence ID" value="MFC4693423.1"/>
    <property type="molecule type" value="Genomic_DNA"/>
</dbReference>
<dbReference type="RefSeq" id="WP_387988142.1">
    <property type="nucleotide sequence ID" value="NZ_JBHSGR010000007.1"/>
</dbReference>
<comment type="caution">
    <text evidence="1">The sequence shown here is derived from an EMBL/GenBank/DDBJ whole genome shotgun (WGS) entry which is preliminary data.</text>
</comment>
<evidence type="ECO:0000313" key="1">
    <source>
        <dbReference type="EMBL" id="MFC4693423.1"/>
    </source>
</evidence>
<gene>
    <name evidence="1" type="ORF">ACFO3M_08500</name>
</gene>
<evidence type="ECO:0008006" key="3">
    <source>
        <dbReference type="Google" id="ProtNLM"/>
    </source>
</evidence>
<proteinExistence type="predicted"/>
<reference evidence="2" key="1">
    <citation type="journal article" date="2019" name="Int. J. Syst. Evol. Microbiol.">
        <title>The Global Catalogue of Microorganisms (GCM) 10K type strain sequencing project: providing services to taxonomists for standard genome sequencing and annotation.</title>
        <authorList>
            <consortium name="The Broad Institute Genomics Platform"/>
            <consortium name="The Broad Institute Genome Sequencing Center for Infectious Disease"/>
            <person name="Wu L."/>
            <person name="Ma J."/>
        </authorList>
    </citation>
    <scope>NUCLEOTIDE SEQUENCE [LARGE SCALE GENOMIC DNA]</scope>
    <source>
        <strain evidence="2">CCUG 62763</strain>
    </source>
</reference>
<name>A0ABV9LGZ9_9ACTN</name>
<evidence type="ECO:0000313" key="2">
    <source>
        <dbReference type="Proteomes" id="UP001596025"/>
    </source>
</evidence>